<proteinExistence type="predicted"/>
<feature type="transmembrane region" description="Helical" evidence="1">
    <location>
        <begin position="21"/>
        <end position="38"/>
    </location>
</feature>
<keyword evidence="1" id="KW-0472">Membrane</keyword>
<dbReference type="RefSeq" id="WP_092047239.1">
    <property type="nucleotide sequence ID" value="NZ_FOQD01000001.1"/>
</dbReference>
<organism evidence="2 3">
    <name type="scientific">Planctomicrobium piriforme</name>
    <dbReference type="NCBI Taxonomy" id="1576369"/>
    <lineage>
        <taxon>Bacteria</taxon>
        <taxon>Pseudomonadati</taxon>
        <taxon>Planctomycetota</taxon>
        <taxon>Planctomycetia</taxon>
        <taxon>Planctomycetales</taxon>
        <taxon>Planctomycetaceae</taxon>
        <taxon>Planctomicrobium</taxon>
    </lineage>
</organism>
<feature type="transmembrane region" description="Helical" evidence="1">
    <location>
        <begin position="44"/>
        <end position="68"/>
    </location>
</feature>
<accession>A0A1I3B7U0</accession>
<keyword evidence="1" id="KW-1133">Transmembrane helix</keyword>
<keyword evidence="3" id="KW-1185">Reference proteome</keyword>
<dbReference type="Proteomes" id="UP000199518">
    <property type="component" value="Unassembled WGS sequence"/>
</dbReference>
<dbReference type="AlphaFoldDB" id="A0A1I3B7U0"/>
<gene>
    <name evidence="2" type="ORF">SAMN05421753_101287</name>
</gene>
<reference evidence="3" key="1">
    <citation type="submission" date="2016-10" db="EMBL/GenBank/DDBJ databases">
        <authorList>
            <person name="Varghese N."/>
            <person name="Submissions S."/>
        </authorList>
    </citation>
    <scope>NUCLEOTIDE SEQUENCE [LARGE SCALE GENOMIC DNA]</scope>
    <source>
        <strain evidence="3">DSM 26348</strain>
    </source>
</reference>
<keyword evidence="1" id="KW-0812">Transmembrane</keyword>
<evidence type="ECO:0000313" key="2">
    <source>
        <dbReference type="EMBL" id="SFH58292.1"/>
    </source>
</evidence>
<evidence type="ECO:0000313" key="3">
    <source>
        <dbReference type="Proteomes" id="UP000199518"/>
    </source>
</evidence>
<name>A0A1I3B7U0_9PLAN</name>
<dbReference type="EMBL" id="FOQD01000001">
    <property type="protein sequence ID" value="SFH58292.1"/>
    <property type="molecule type" value="Genomic_DNA"/>
</dbReference>
<evidence type="ECO:0000256" key="1">
    <source>
        <dbReference type="SAM" id="Phobius"/>
    </source>
</evidence>
<protein>
    <submittedName>
        <fullName evidence="2">Uncharacterized protein</fullName>
    </submittedName>
</protein>
<sequence length="158" mass="17534">MIQVGKRSTDYELQSRVQYNMRAVSAPACLMGFLWFLTLVQASLALAFIAACVLFLIVGVVNSLLHIVSKPLVRVKGEMLLVVSSEGASPYEFRRPLKECRFDILPNGDISVRAFPWISDLMPGGSLPSRMILTAKAADRVRWEELARTQMEAATSKS</sequence>